<evidence type="ECO:0000256" key="1">
    <source>
        <dbReference type="SAM" id="SignalP"/>
    </source>
</evidence>
<name>A0ABU0I9E8_9HYPH</name>
<dbReference type="EMBL" id="JAUSWH010000002">
    <property type="protein sequence ID" value="MDQ0454855.1"/>
    <property type="molecule type" value="Genomic_DNA"/>
</dbReference>
<protein>
    <submittedName>
        <fullName evidence="2">Uncharacterized protein</fullName>
    </submittedName>
</protein>
<proteinExistence type="predicted"/>
<organism evidence="2 3">
    <name type="scientific">Rhizobium paknamense</name>
    <dbReference type="NCBI Taxonomy" id="1206817"/>
    <lineage>
        <taxon>Bacteria</taxon>
        <taxon>Pseudomonadati</taxon>
        <taxon>Pseudomonadota</taxon>
        <taxon>Alphaproteobacteria</taxon>
        <taxon>Hyphomicrobiales</taxon>
        <taxon>Rhizobiaceae</taxon>
        <taxon>Rhizobium/Agrobacterium group</taxon>
        <taxon>Rhizobium</taxon>
    </lineage>
</organism>
<accession>A0ABU0I9E8</accession>
<comment type="caution">
    <text evidence="2">The sequence shown here is derived from an EMBL/GenBank/DDBJ whole genome shotgun (WGS) entry which is preliminary data.</text>
</comment>
<keyword evidence="1" id="KW-0732">Signal</keyword>
<gene>
    <name evidence="2" type="ORF">QO005_001182</name>
</gene>
<dbReference type="Proteomes" id="UP001235269">
    <property type="component" value="Unassembled WGS sequence"/>
</dbReference>
<feature type="signal peptide" evidence="1">
    <location>
        <begin position="1"/>
        <end position="19"/>
    </location>
</feature>
<keyword evidence="3" id="KW-1185">Reference proteome</keyword>
<feature type="chain" id="PRO_5046510010" evidence="1">
    <location>
        <begin position="20"/>
        <end position="86"/>
    </location>
</feature>
<reference evidence="2 3" key="1">
    <citation type="submission" date="2023-07" db="EMBL/GenBank/DDBJ databases">
        <title>Genomic Encyclopedia of Type Strains, Phase IV (KMG-IV): sequencing the most valuable type-strain genomes for metagenomic binning, comparative biology and taxonomic classification.</title>
        <authorList>
            <person name="Goeker M."/>
        </authorList>
    </citation>
    <scope>NUCLEOTIDE SEQUENCE [LARGE SCALE GENOMIC DNA]</scope>
    <source>
        <strain evidence="2 3">DSM 100301</strain>
    </source>
</reference>
<sequence>MKKAVIILIAGLTVPAGLAAKELFEFKAEPAFIQVNAQKTSRLPDIHQQQSVMIDAHSEWTADCYDAFGPDGEEENAADLAACLKG</sequence>
<evidence type="ECO:0000313" key="3">
    <source>
        <dbReference type="Proteomes" id="UP001235269"/>
    </source>
</evidence>
<evidence type="ECO:0000313" key="2">
    <source>
        <dbReference type="EMBL" id="MDQ0454855.1"/>
    </source>
</evidence>
<dbReference type="RefSeq" id="WP_307157050.1">
    <property type="nucleotide sequence ID" value="NZ_JAUSWH010000002.1"/>
</dbReference>